<feature type="compositionally biased region" description="Basic and acidic residues" evidence="1">
    <location>
        <begin position="183"/>
        <end position="200"/>
    </location>
</feature>
<gene>
    <name evidence="2" type="ORF">K432DRAFT_387300</name>
</gene>
<dbReference type="Proteomes" id="UP000250266">
    <property type="component" value="Unassembled WGS sequence"/>
</dbReference>
<dbReference type="EMBL" id="KV745708">
    <property type="protein sequence ID" value="OCK73606.1"/>
    <property type="molecule type" value="Genomic_DNA"/>
</dbReference>
<evidence type="ECO:0000313" key="3">
    <source>
        <dbReference type="Proteomes" id="UP000250266"/>
    </source>
</evidence>
<dbReference type="AlphaFoldDB" id="A0A8E2DXK3"/>
<name>A0A8E2DXK3_9PEZI</name>
<reference evidence="2 3" key="1">
    <citation type="journal article" date="2016" name="Nat. Commun.">
        <title>Ectomycorrhizal ecology is imprinted in the genome of the dominant symbiotic fungus Cenococcum geophilum.</title>
        <authorList>
            <consortium name="DOE Joint Genome Institute"/>
            <person name="Peter M."/>
            <person name="Kohler A."/>
            <person name="Ohm R.A."/>
            <person name="Kuo A."/>
            <person name="Krutzmann J."/>
            <person name="Morin E."/>
            <person name="Arend M."/>
            <person name="Barry K.W."/>
            <person name="Binder M."/>
            <person name="Choi C."/>
            <person name="Clum A."/>
            <person name="Copeland A."/>
            <person name="Grisel N."/>
            <person name="Haridas S."/>
            <person name="Kipfer T."/>
            <person name="LaButti K."/>
            <person name="Lindquist E."/>
            <person name="Lipzen A."/>
            <person name="Maire R."/>
            <person name="Meier B."/>
            <person name="Mihaltcheva S."/>
            <person name="Molinier V."/>
            <person name="Murat C."/>
            <person name="Poggeler S."/>
            <person name="Quandt C.A."/>
            <person name="Sperisen C."/>
            <person name="Tritt A."/>
            <person name="Tisserant E."/>
            <person name="Crous P.W."/>
            <person name="Henrissat B."/>
            <person name="Nehls U."/>
            <person name="Egli S."/>
            <person name="Spatafora J.W."/>
            <person name="Grigoriev I.V."/>
            <person name="Martin F.M."/>
        </authorList>
    </citation>
    <scope>NUCLEOTIDE SEQUENCE [LARGE SCALE GENOMIC DNA]</scope>
    <source>
        <strain evidence="2 3">CBS 459.81</strain>
    </source>
</reference>
<protein>
    <submittedName>
        <fullName evidence="2">Uncharacterized protein</fullName>
    </submittedName>
</protein>
<keyword evidence="3" id="KW-1185">Reference proteome</keyword>
<organism evidence="2 3">
    <name type="scientific">Lepidopterella palustris CBS 459.81</name>
    <dbReference type="NCBI Taxonomy" id="1314670"/>
    <lineage>
        <taxon>Eukaryota</taxon>
        <taxon>Fungi</taxon>
        <taxon>Dikarya</taxon>
        <taxon>Ascomycota</taxon>
        <taxon>Pezizomycotina</taxon>
        <taxon>Dothideomycetes</taxon>
        <taxon>Pleosporomycetidae</taxon>
        <taxon>Mytilinidiales</taxon>
        <taxon>Argynnaceae</taxon>
        <taxon>Lepidopterella</taxon>
    </lineage>
</organism>
<sequence>MPRAQNPTCWDRISMDPNKLQSIRTSLLLHQSNLSLFLAALPTRTIERIAGGQIRIDLLYPLLENLARAIFPQTSDKSNGDSNTGIPLEKAAKDLRSSLAQNDECSQYENEDFEAAQKQYIESQVFGTAITESLQGASESSTLAPPNELGEGTMSEDDDWETAALQFQEGIIHDIEEQQRMREGRQALEDANSRISELESRVASLQ</sequence>
<proteinExistence type="predicted"/>
<feature type="region of interest" description="Disordered" evidence="1">
    <location>
        <begin position="183"/>
        <end position="206"/>
    </location>
</feature>
<evidence type="ECO:0000256" key="1">
    <source>
        <dbReference type="SAM" id="MobiDB-lite"/>
    </source>
</evidence>
<evidence type="ECO:0000313" key="2">
    <source>
        <dbReference type="EMBL" id="OCK73606.1"/>
    </source>
</evidence>
<accession>A0A8E2DXK3</accession>